<name>A0A2X0U2D9_9ACTO</name>
<keyword evidence="9 16" id="KW-1133">Transmembrane helix</keyword>
<feature type="compositionally biased region" description="Basic and acidic residues" evidence="15">
    <location>
        <begin position="242"/>
        <end position="255"/>
    </location>
</feature>
<accession>A0A2X0U2D9</accession>
<dbReference type="InterPro" id="IPR027417">
    <property type="entry name" value="P-loop_NTPase"/>
</dbReference>
<feature type="region of interest" description="Disordered" evidence="15">
    <location>
        <begin position="324"/>
        <end position="361"/>
    </location>
</feature>
<dbReference type="SUPFAM" id="SSF46785">
    <property type="entry name" value="Winged helix' DNA-binding domain"/>
    <property type="match status" value="1"/>
</dbReference>
<dbReference type="Pfam" id="PF17854">
    <property type="entry name" value="FtsK_alpha"/>
    <property type="match status" value="1"/>
</dbReference>
<feature type="region of interest" description="Disordered" evidence="15">
    <location>
        <begin position="851"/>
        <end position="891"/>
    </location>
</feature>
<keyword evidence="7" id="KW-0159">Chromosome partition</keyword>
<evidence type="ECO:0000256" key="5">
    <source>
        <dbReference type="ARBA" id="ARBA00022692"/>
    </source>
</evidence>
<keyword evidence="11 16" id="KW-0472">Membrane</keyword>
<evidence type="ECO:0000259" key="17">
    <source>
        <dbReference type="PROSITE" id="PS50901"/>
    </source>
</evidence>
<dbReference type="InterPro" id="IPR025199">
    <property type="entry name" value="FtsK_4TM"/>
</dbReference>
<dbReference type="AlphaFoldDB" id="A0A2X0U2D9"/>
<evidence type="ECO:0000256" key="9">
    <source>
        <dbReference type="ARBA" id="ARBA00022989"/>
    </source>
</evidence>
<protein>
    <submittedName>
        <fullName evidence="18">Stage III sporulation protein E</fullName>
    </submittedName>
</protein>
<feature type="transmembrane region" description="Helical" evidence="16">
    <location>
        <begin position="99"/>
        <end position="121"/>
    </location>
</feature>
<evidence type="ECO:0000256" key="6">
    <source>
        <dbReference type="ARBA" id="ARBA00022741"/>
    </source>
</evidence>
<dbReference type="EMBL" id="UAPR01000005">
    <property type="protein sequence ID" value="SPT55939.1"/>
    <property type="molecule type" value="Genomic_DNA"/>
</dbReference>
<dbReference type="Gene3D" id="3.40.50.300">
    <property type="entry name" value="P-loop containing nucleotide triphosphate hydrolases"/>
    <property type="match status" value="1"/>
</dbReference>
<feature type="compositionally biased region" description="Polar residues" evidence="15">
    <location>
        <begin position="1"/>
        <end position="11"/>
    </location>
</feature>
<dbReference type="Pfam" id="PF01580">
    <property type="entry name" value="FtsK_SpoIIIE"/>
    <property type="match status" value="1"/>
</dbReference>
<dbReference type="Gene3D" id="1.10.10.10">
    <property type="entry name" value="Winged helix-like DNA-binding domain superfamily/Winged helix DNA-binding domain"/>
    <property type="match status" value="1"/>
</dbReference>
<dbReference type="PANTHER" id="PTHR22683:SF41">
    <property type="entry name" value="DNA TRANSLOCASE FTSK"/>
    <property type="match status" value="1"/>
</dbReference>
<evidence type="ECO:0000256" key="1">
    <source>
        <dbReference type="ARBA" id="ARBA00004651"/>
    </source>
</evidence>
<dbReference type="RefSeq" id="WP_431306471.1">
    <property type="nucleotide sequence ID" value="NZ_UAPR01000005.1"/>
</dbReference>
<keyword evidence="3" id="KW-1003">Cell membrane</keyword>
<dbReference type="Pfam" id="PF13491">
    <property type="entry name" value="FtsK_4TM"/>
    <property type="match status" value="1"/>
</dbReference>
<evidence type="ECO:0000256" key="12">
    <source>
        <dbReference type="ARBA" id="ARBA00023306"/>
    </source>
</evidence>
<keyword evidence="19" id="KW-1185">Reference proteome</keyword>
<organism evidence="18 19">
    <name type="scientific">Schaalia odontolytica</name>
    <dbReference type="NCBI Taxonomy" id="1660"/>
    <lineage>
        <taxon>Bacteria</taxon>
        <taxon>Bacillati</taxon>
        <taxon>Actinomycetota</taxon>
        <taxon>Actinomycetes</taxon>
        <taxon>Actinomycetales</taxon>
        <taxon>Actinomycetaceae</taxon>
        <taxon>Schaalia</taxon>
    </lineage>
</organism>
<dbReference type="InterPro" id="IPR018541">
    <property type="entry name" value="Ftsk_gamma"/>
</dbReference>
<keyword evidence="8 14" id="KW-0067">ATP-binding</keyword>
<feature type="region of interest" description="Disordered" evidence="15">
    <location>
        <begin position="224"/>
        <end position="255"/>
    </location>
</feature>
<proteinExistence type="inferred from homology"/>
<comment type="subcellular location">
    <subcellularLocation>
        <location evidence="1">Cell membrane</location>
        <topology evidence="1">Multi-pass membrane protein</topology>
    </subcellularLocation>
</comment>
<evidence type="ECO:0000256" key="4">
    <source>
        <dbReference type="ARBA" id="ARBA00022618"/>
    </source>
</evidence>
<evidence type="ECO:0000256" key="15">
    <source>
        <dbReference type="SAM" id="MobiDB-lite"/>
    </source>
</evidence>
<dbReference type="GO" id="GO:0005886">
    <property type="term" value="C:plasma membrane"/>
    <property type="evidence" value="ECO:0007669"/>
    <property type="project" value="UniProtKB-SubCell"/>
</dbReference>
<feature type="region of interest" description="Disordered" evidence="15">
    <location>
        <begin position="933"/>
        <end position="990"/>
    </location>
</feature>
<keyword evidence="12" id="KW-0131">Cell cycle</keyword>
<feature type="compositionally biased region" description="Polar residues" evidence="15">
    <location>
        <begin position="933"/>
        <end position="942"/>
    </location>
</feature>
<dbReference type="SMART" id="SM00843">
    <property type="entry name" value="Ftsk_gamma"/>
    <property type="match status" value="1"/>
</dbReference>
<keyword evidence="4" id="KW-0132">Cell division</keyword>
<evidence type="ECO:0000313" key="18">
    <source>
        <dbReference type="EMBL" id="SPT55939.1"/>
    </source>
</evidence>
<feature type="transmembrane region" description="Helical" evidence="16">
    <location>
        <begin position="70"/>
        <end position="87"/>
    </location>
</feature>
<gene>
    <name evidence="18" type="primary">spoIIIE</name>
    <name evidence="18" type="ORF">NCTC9935_01457</name>
</gene>
<dbReference type="GO" id="GO:0051301">
    <property type="term" value="P:cell division"/>
    <property type="evidence" value="ECO:0007669"/>
    <property type="project" value="UniProtKB-KW"/>
</dbReference>
<evidence type="ECO:0000256" key="2">
    <source>
        <dbReference type="ARBA" id="ARBA00006474"/>
    </source>
</evidence>
<evidence type="ECO:0000256" key="10">
    <source>
        <dbReference type="ARBA" id="ARBA00023125"/>
    </source>
</evidence>
<evidence type="ECO:0000256" key="11">
    <source>
        <dbReference type="ARBA" id="ARBA00023136"/>
    </source>
</evidence>
<dbReference type="PANTHER" id="PTHR22683">
    <property type="entry name" value="SPORULATION PROTEIN RELATED"/>
    <property type="match status" value="1"/>
</dbReference>
<reference evidence="18 19" key="1">
    <citation type="submission" date="2018-06" db="EMBL/GenBank/DDBJ databases">
        <authorList>
            <consortium name="Pathogen Informatics"/>
            <person name="Doyle S."/>
        </authorList>
    </citation>
    <scope>NUCLEOTIDE SEQUENCE [LARGE SCALE GENOMIC DNA]</scope>
    <source>
        <strain evidence="18 19">NCTC9935</strain>
    </source>
</reference>
<dbReference type="GO" id="GO:0005524">
    <property type="term" value="F:ATP binding"/>
    <property type="evidence" value="ECO:0007669"/>
    <property type="project" value="UniProtKB-UniRule"/>
</dbReference>
<feature type="compositionally biased region" description="Basic and acidic residues" evidence="15">
    <location>
        <begin position="946"/>
        <end position="959"/>
    </location>
</feature>
<dbReference type="SUPFAM" id="SSF52540">
    <property type="entry name" value="P-loop containing nucleoside triphosphate hydrolases"/>
    <property type="match status" value="1"/>
</dbReference>
<feature type="domain" description="FtsK" evidence="17">
    <location>
        <begin position="498"/>
        <end position="698"/>
    </location>
</feature>
<feature type="region of interest" description="Disordered" evidence="15">
    <location>
        <begin position="267"/>
        <end position="310"/>
    </location>
</feature>
<comment type="function">
    <text evidence="13">Essential cell division protein that coordinates cell division and chromosome segregation. The N-terminus is involved in assembly of the cell-division machinery. The C-terminus functions as a DNA motor that moves dsDNA in an ATP-dependent manner towards the dif recombination site, which is located within the replication terminus region. Required for activation of the Xer recombinase, allowing activation of chromosome unlinking by recombination.</text>
</comment>
<evidence type="ECO:0000256" key="16">
    <source>
        <dbReference type="SAM" id="Phobius"/>
    </source>
</evidence>
<evidence type="ECO:0000256" key="7">
    <source>
        <dbReference type="ARBA" id="ARBA00022829"/>
    </source>
</evidence>
<keyword evidence="10" id="KW-0238">DNA-binding</keyword>
<feature type="compositionally biased region" description="Basic and acidic residues" evidence="15">
    <location>
        <begin position="224"/>
        <end position="233"/>
    </location>
</feature>
<keyword evidence="5 16" id="KW-0812">Transmembrane</keyword>
<dbReference type="InterPro" id="IPR050206">
    <property type="entry name" value="FtsK/SpoIIIE/SftA"/>
</dbReference>
<dbReference type="PROSITE" id="PS50901">
    <property type="entry name" value="FTSK"/>
    <property type="match status" value="1"/>
</dbReference>
<dbReference type="Proteomes" id="UP000250192">
    <property type="component" value="Unassembled WGS sequence"/>
</dbReference>
<dbReference type="GO" id="GO:0003677">
    <property type="term" value="F:DNA binding"/>
    <property type="evidence" value="ECO:0007669"/>
    <property type="project" value="UniProtKB-KW"/>
</dbReference>
<dbReference type="InterPro" id="IPR036388">
    <property type="entry name" value="WH-like_DNA-bd_sf"/>
</dbReference>
<evidence type="ECO:0000256" key="13">
    <source>
        <dbReference type="ARBA" id="ARBA00024986"/>
    </source>
</evidence>
<dbReference type="STRING" id="1660.APY09_09125"/>
<dbReference type="GO" id="GO:0007059">
    <property type="term" value="P:chromosome segregation"/>
    <property type="evidence" value="ECO:0007669"/>
    <property type="project" value="UniProtKB-KW"/>
</dbReference>
<dbReference type="Pfam" id="PF09397">
    <property type="entry name" value="FtsK_gamma"/>
    <property type="match status" value="1"/>
</dbReference>
<feature type="region of interest" description="Disordered" evidence="15">
    <location>
        <begin position="1"/>
        <end position="36"/>
    </location>
</feature>
<dbReference type="InterPro" id="IPR036390">
    <property type="entry name" value="WH_DNA-bd_sf"/>
</dbReference>
<dbReference type="InterPro" id="IPR002543">
    <property type="entry name" value="FtsK_dom"/>
</dbReference>
<keyword evidence="6 14" id="KW-0547">Nucleotide-binding</keyword>
<comment type="similarity">
    <text evidence="2">Belongs to the FtsK/SpoIIIE/SftA family.</text>
</comment>
<evidence type="ECO:0000256" key="14">
    <source>
        <dbReference type="PROSITE-ProRule" id="PRU00289"/>
    </source>
</evidence>
<sequence length="1026" mass="109537">MAQSSPRSSSGKAPARPRAKGGASRPARTPQTEPTQPGFLARVFSAVGRAALGALRMWKATDSQVKRDAAAFVVVAVAIVIALREWFQISGEAGDAIHHASAGLFGIFSVVVPLVLIALAVELVSARSGRSALPHHVAGGIGITAALTGLVHISRGNPTLGTDPGIEAAGGLIGWFVARPLALLLSGWGAGALMILLLAYSILLATRTAVADVPARLRDLAAHLSGERPKGEDESIEQAADPAKEARSKARKDLAAGDDAFLDEYDGDESFRKATDTESVGQTRLLESGPIAAPTADPAPRPRQSTPDAPTEMLTRMRPAVAPAPVPAHVPEPEPEPENEPAPPPITDEPEGAFQPNLDDSISYTLPSEDLLVSGPPHMTRSSVNDQVVAALGQVFADFNVDARVTGFSRGPTVTRYEVVLGAGVKVDKLTNLSKNIAYAVASADVRILAPIPGKSAIGIEIPNADRENVALGDVLRSAAARRNQHPLVVGVGKDVEGGYVVTNLAKTPHMLVAGQTGSGKSSFVNSMITSIMMRATPQQVRMILVDPKRVELTIYEGIPHLISPIITDAKKAAEALEWVVKEMDARYDDLSDYGFKHIDDFNKAVAAGQVQAKPGLERTLHPYPYLLVVVDELADLMMVAPRDVEASIQRITQLARAAGIHLVLATQRPSVDVVTGLIKANIPSRLAFATSSLTDSRTILDQPGAEKLIGQGDALYLPAGASKPMRVQGAWVSESEIHQIVSHVKSQMETHYRDDVVPEKKETKVAEDIGDDLEDLLQAAELVVSTQLGSTSMLQRKLRVGFARAGRLMDLLESREIVGPSEGSKARQVLVTPEQLPEVLAMLRGESASIAEPEAEPTPAPAATPVEGHPTRPSAPPRVLQGRPRPRRRPMLLSHPVTKWERHPPAIRAPVGLTRTLVITLVVLLPTGSTKSLRTTRTLGSSRAAEQEGNGHERERVARAARQQGSRGELAQRADRLAPASRPRLHHPGPPAVLACAMGIIRRLCHRSDYGSFRWETRPLVGADH</sequence>
<dbReference type="Gene3D" id="3.30.980.40">
    <property type="match status" value="1"/>
</dbReference>
<evidence type="ECO:0000313" key="19">
    <source>
        <dbReference type="Proteomes" id="UP000250192"/>
    </source>
</evidence>
<dbReference type="CDD" id="cd01127">
    <property type="entry name" value="TrwB_TraG_TraD_VirD4"/>
    <property type="match status" value="1"/>
</dbReference>
<feature type="transmembrane region" description="Helical" evidence="16">
    <location>
        <begin position="181"/>
        <end position="203"/>
    </location>
</feature>
<feature type="binding site" evidence="14">
    <location>
        <begin position="515"/>
        <end position="522"/>
    </location>
    <ligand>
        <name>ATP</name>
        <dbReference type="ChEBI" id="CHEBI:30616"/>
    </ligand>
</feature>
<evidence type="ECO:0000256" key="3">
    <source>
        <dbReference type="ARBA" id="ARBA00022475"/>
    </source>
</evidence>
<evidence type="ECO:0000256" key="8">
    <source>
        <dbReference type="ARBA" id="ARBA00022840"/>
    </source>
</evidence>
<dbReference type="InterPro" id="IPR041027">
    <property type="entry name" value="FtsK_alpha"/>
</dbReference>